<keyword evidence="1" id="KW-0732">Signal</keyword>
<sequence length="297" mass="31076">MHETGRRTSRRTYLKRLGAVTAVASTAGCVGGLGGGGSGSMTIIPGTAPGFPPFETKQGGEIVGFDIDLLSAVVSNTDYELESWKDFEFSSLTPALKNDKIDVIAAAMTINEKRDESIDFTNPYYSADQAVLVRQGASSPPSNFAGLAGRTVGVQEGTTGASVVEKQLVKPGKIAQSKFNTYGNYVLAVEDLVNRNLDAVVLDTPVARTFVDRRAVTIAATYETGEKYGFGVRTDADDLTKALNDGLEQVRNGGKYEEIRDEWFAGNGTGGNASAGNGTGGNASAGATSNESTTSSS</sequence>
<dbReference type="PANTHER" id="PTHR35936:SF17">
    <property type="entry name" value="ARGININE-BINDING EXTRACELLULAR PROTEIN ARTP"/>
    <property type="match status" value="1"/>
</dbReference>
<evidence type="ECO:0000313" key="6">
    <source>
        <dbReference type="EMBL" id="UOO95207.1"/>
    </source>
</evidence>
<gene>
    <name evidence="5" type="ORF">GCM10008985_34680</name>
    <name evidence="6" type="ORF">MUK72_00455</name>
</gene>
<accession>A0AAV3SLT5</accession>
<evidence type="ECO:0000259" key="4">
    <source>
        <dbReference type="SMART" id="SM00079"/>
    </source>
</evidence>
<dbReference type="Proteomes" id="UP001500962">
    <property type="component" value="Unassembled WGS sequence"/>
</dbReference>
<dbReference type="GeneID" id="71760273"/>
<dbReference type="GO" id="GO:0015276">
    <property type="term" value="F:ligand-gated monoatomic ion channel activity"/>
    <property type="evidence" value="ECO:0007669"/>
    <property type="project" value="InterPro"/>
</dbReference>
<keyword evidence="7" id="KW-1185">Reference proteome</keyword>
<dbReference type="SUPFAM" id="SSF53850">
    <property type="entry name" value="Periplasmic binding protein-like II"/>
    <property type="match status" value="1"/>
</dbReference>
<evidence type="ECO:0000256" key="1">
    <source>
        <dbReference type="ARBA" id="ARBA00022729"/>
    </source>
</evidence>
<reference evidence="5" key="3">
    <citation type="submission" date="2023-12" db="EMBL/GenBank/DDBJ databases">
        <authorList>
            <person name="Sun Q."/>
            <person name="Inoue M."/>
        </authorList>
    </citation>
    <scope>NUCLEOTIDE SEQUENCE</scope>
    <source>
        <strain evidence="5">JCM 12289</strain>
    </source>
</reference>
<dbReference type="GO" id="GO:0016020">
    <property type="term" value="C:membrane"/>
    <property type="evidence" value="ECO:0007669"/>
    <property type="project" value="InterPro"/>
</dbReference>
<feature type="compositionally biased region" description="Gly residues" evidence="2">
    <location>
        <begin position="267"/>
        <end position="283"/>
    </location>
</feature>
<dbReference type="InterPro" id="IPR001320">
    <property type="entry name" value="Iontro_rcpt_C"/>
</dbReference>
<dbReference type="EMBL" id="CP095005">
    <property type="protein sequence ID" value="UOO95207.1"/>
    <property type="molecule type" value="Genomic_DNA"/>
</dbReference>
<evidence type="ECO:0000256" key="2">
    <source>
        <dbReference type="SAM" id="MobiDB-lite"/>
    </source>
</evidence>
<feature type="domain" description="Ionotropic glutamate receptor C-terminal" evidence="4">
    <location>
        <begin position="42"/>
        <end position="266"/>
    </location>
</feature>
<feature type="compositionally biased region" description="Low complexity" evidence="2">
    <location>
        <begin position="284"/>
        <end position="297"/>
    </location>
</feature>
<dbReference type="PROSITE" id="PS51257">
    <property type="entry name" value="PROKAR_LIPOPROTEIN"/>
    <property type="match status" value="1"/>
</dbReference>
<evidence type="ECO:0000313" key="5">
    <source>
        <dbReference type="EMBL" id="GAA0475348.1"/>
    </source>
</evidence>
<evidence type="ECO:0000313" key="7">
    <source>
        <dbReference type="Proteomes" id="UP000830542"/>
    </source>
</evidence>
<dbReference type="RefSeq" id="WP_244702621.1">
    <property type="nucleotide sequence ID" value="NZ_BAAADN010000082.1"/>
</dbReference>
<reference evidence="6" key="2">
    <citation type="submission" date="2022-04" db="EMBL/GenBank/DDBJ databases">
        <title>Sequencing and genomic assembly of Halococcus dombrowskii.</title>
        <authorList>
            <person name="Lim S.W."/>
            <person name="MacLea K.S."/>
        </authorList>
    </citation>
    <scope>NUCLEOTIDE SEQUENCE</scope>
    <source>
        <strain evidence="6">H4</strain>
    </source>
</reference>
<name>A0AAV3SLT5_HALDO</name>
<dbReference type="KEGG" id="hdo:MUK72_00455"/>
<dbReference type="SMART" id="SM00062">
    <property type="entry name" value="PBPb"/>
    <property type="match status" value="1"/>
</dbReference>
<dbReference type="EMBL" id="BAAADN010000082">
    <property type="protein sequence ID" value="GAA0475348.1"/>
    <property type="molecule type" value="Genomic_DNA"/>
</dbReference>
<dbReference type="SMART" id="SM00079">
    <property type="entry name" value="PBPe"/>
    <property type="match status" value="1"/>
</dbReference>
<dbReference type="Gene3D" id="3.40.190.10">
    <property type="entry name" value="Periplasmic binding protein-like II"/>
    <property type="match status" value="2"/>
</dbReference>
<feature type="region of interest" description="Disordered" evidence="2">
    <location>
        <begin position="266"/>
        <end position="297"/>
    </location>
</feature>
<proteinExistence type="predicted"/>
<dbReference type="PANTHER" id="PTHR35936">
    <property type="entry name" value="MEMBRANE-BOUND LYTIC MUREIN TRANSGLYCOSYLASE F"/>
    <property type="match status" value="1"/>
</dbReference>
<evidence type="ECO:0000313" key="8">
    <source>
        <dbReference type="Proteomes" id="UP001500962"/>
    </source>
</evidence>
<dbReference type="AlphaFoldDB" id="A0AAV3SLT5"/>
<dbReference type="InterPro" id="IPR001638">
    <property type="entry name" value="Solute-binding_3/MltF_N"/>
</dbReference>
<dbReference type="Pfam" id="PF00497">
    <property type="entry name" value="SBP_bac_3"/>
    <property type="match status" value="1"/>
</dbReference>
<dbReference type="Proteomes" id="UP000830542">
    <property type="component" value="Chromosome"/>
</dbReference>
<reference evidence="5" key="1">
    <citation type="journal article" date="2014" name="Int. J. Syst. Evol. Microbiol.">
        <title>Complete genome sequence of Corynebacterium casei LMG S-19264T (=DSM 44701T), isolated from a smear-ripened cheese.</title>
        <authorList>
            <consortium name="US DOE Joint Genome Institute (JGI-PGF)"/>
            <person name="Walter F."/>
            <person name="Albersmeier A."/>
            <person name="Kalinowski J."/>
            <person name="Ruckert C."/>
        </authorList>
    </citation>
    <scope>NUCLEOTIDE SEQUENCE</scope>
    <source>
        <strain evidence="5">JCM 12289</strain>
    </source>
</reference>
<evidence type="ECO:0000259" key="3">
    <source>
        <dbReference type="SMART" id="SM00062"/>
    </source>
</evidence>
<feature type="domain" description="Solute-binding protein family 3/N-terminal" evidence="3">
    <location>
        <begin position="42"/>
        <end position="267"/>
    </location>
</feature>
<organism evidence="5 8">
    <name type="scientific">Halococcus dombrowskii</name>
    <dbReference type="NCBI Taxonomy" id="179637"/>
    <lineage>
        <taxon>Archaea</taxon>
        <taxon>Methanobacteriati</taxon>
        <taxon>Methanobacteriota</taxon>
        <taxon>Stenosarchaea group</taxon>
        <taxon>Halobacteria</taxon>
        <taxon>Halobacteriales</taxon>
        <taxon>Halococcaceae</taxon>
        <taxon>Halococcus</taxon>
    </lineage>
</organism>
<protein>
    <submittedName>
        <fullName evidence="6">Transporter substrate-binding domain-containing protein</fullName>
    </submittedName>
</protein>